<evidence type="ECO:0000256" key="6">
    <source>
        <dbReference type="ARBA" id="ARBA00022777"/>
    </source>
</evidence>
<feature type="binding site" evidence="10">
    <location>
        <position position="242"/>
    </location>
    <ligand>
        <name>ATP</name>
        <dbReference type="ChEBI" id="CHEBI:30616"/>
    </ligand>
</feature>
<sequence length="701" mass="75241">MASRDGSDRLPSGTVTFLFTDIEGSTALYESCPVEMDVAVVRHNEILAAAMEANEGYIFKTVGDAYCVAFNSARQAFMAALAAQRALFAEPWDPRCVIRVRMALHSGAATERGGDYFGPPVNRVARLMSAGHGGQILVSGAAYYLMRDHLVHVEPEAELRPLGEHRLRDLRYTEDIYQLVVPDLPADFPPIKTAGPVLPGKEDAGGRSGGDRYQIEYPIGGGGMAEVYLAYDQVLGRKVALKALRPQYASDEPFLERFRREAQSAASLSHSHIVPVHDWGETREGAYYIVMEYLPGGTLKGVIEREGPLEPERAARYTMQIARALDYAHQHGIIHRDIKPQNILITEGGEAKVADFGIARASSGASITQEGSVMGTAQYISPEQVRGEEATARSDLYSLGIVLYEMLTGEVPYKADTPAAIMMCHLRGDCSPPREVRPDIPEELNGITLRLLSKDPEKRYPSAAALITDLERMLDMRVSGDTIVESREELEREREVGDLTLIEQELEERERGGEDQKIEQQVQTPLPPPERGGRRGGVLVAGAFAAAVVLGGLIWTVFGPGGSSPGGGAGESTVPDLVGQTLEEARASAGGFEVVASESSPDPEDIVISQDPPSGAAAEPGSEISVSLGSSNQRLVTVPDLAGLTMEEARGRLNGSGLNLGNVREDPDAAAPAGQIVSQIPAAGSMSLPNQPVSVTVSRKP</sequence>
<comment type="caution">
    <text evidence="15">The sequence shown here is derived from an EMBL/GenBank/DDBJ whole genome shotgun (WGS) entry which is preliminary data.</text>
</comment>
<dbReference type="FunFam" id="3.30.200.20:FF:000035">
    <property type="entry name" value="Serine/threonine protein kinase Stk1"/>
    <property type="match status" value="1"/>
</dbReference>
<feature type="compositionally biased region" description="Basic and acidic residues" evidence="11">
    <location>
        <begin position="508"/>
        <end position="518"/>
    </location>
</feature>
<dbReference type="RefSeq" id="WP_132687979.1">
    <property type="nucleotide sequence ID" value="NZ_SKBU01000006.1"/>
</dbReference>
<feature type="region of interest" description="Disordered" evidence="11">
    <location>
        <begin position="588"/>
        <end position="622"/>
    </location>
</feature>
<dbReference type="InterPro" id="IPR008271">
    <property type="entry name" value="Ser/Thr_kinase_AS"/>
</dbReference>
<dbReference type="Gene3D" id="3.30.10.20">
    <property type="match status" value="2"/>
</dbReference>
<feature type="region of interest" description="Disordered" evidence="11">
    <location>
        <begin position="682"/>
        <end position="701"/>
    </location>
</feature>
<dbReference type="OrthoDB" id="9762169at2"/>
<dbReference type="Proteomes" id="UP000295244">
    <property type="component" value="Unassembled WGS sequence"/>
</dbReference>
<evidence type="ECO:0000313" key="15">
    <source>
        <dbReference type="EMBL" id="TCJ19826.1"/>
    </source>
</evidence>
<dbReference type="Gene3D" id="1.10.510.10">
    <property type="entry name" value="Transferase(Phosphotransferase) domain 1"/>
    <property type="match status" value="1"/>
</dbReference>
<evidence type="ECO:0000259" key="14">
    <source>
        <dbReference type="PROSITE" id="PS51178"/>
    </source>
</evidence>
<dbReference type="GO" id="GO:0009190">
    <property type="term" value="P:cyclic nucleotide biosynthetic process"/>
    <property type="evidence" value="ECO:0007669"/>
    <property type="project" value="InterPro"/>
</dbReference>
<dbReference type="Gene3D" id="3.30.200.20">
    <property type="entry name" value="Phosphorylase Kinase, domain 1"/>
    <property type="match status" value="1"/>
</dbReference>
<dbReference type="PANTHER" id="PTHR43289">
    <property type="entry name" value="MITOGEN-ACTIVATED PROTEIN KINASE KINASE KINASE 20-RELATED"/>
    <property type="match status" value="1"/>
</dbReference>
<dbReference type="InterPro" id="IPR029787">
    <property type="entry name" value="Nucleotide_cyclase"/>
</dbReference>
<comment type="catalytic activity">
    <reaction evidence="8">
        <text>L-threonyl-[protein] + ATP = O-phospho-L-threonyl-[protein] + ADP + H(+)</text>
        <dbReference type="Rhea" id="RHEA:46608"/>
        <dbReference type="Rhea" id="RHEA-COMP:11060"/>
        <dbReference type="Rhea" id="RHEA-COMP:11605"/>
        <dbReference type="ChEBI" id="CHEBI:15378"/>
        <dbReference type="ChEBI" id="CHEBI:30013"/>
        <dbReference type="ChEBI" id="CHEBI:30616"/>
        <dbReference type="ChEBI" id="CHEBI:61977"/>
        <dbReference type="ChEBI" id="CHEBI:456216"/>
        <dbReference type="EC" id="2.7.11.1"/>
    </reaction>
</comment>
<dbReference type="GO" id="GO:0035556">
    <property type="term" value="P:intracellular signal transduction"/>
    <property type="evidence" value="ECO:0007669"/>
    <property type="project" value="InterPro"/>
</dbReference>
<feature type="region of interest" description="Disordered" evidence="11">
    <location>
        <begin position="652"/>
        <end position="672"/>
    </location>
</feature>
<dbReference type="EMBL" id="SKBU01000006">
    <property type="protein sequence ID" value="TCJ19826.1"/>
    <property type="molecule type" value="Genomic_DNA"/>
</dbReference>
<dbReference type="Pfam" id="PF00211">
    <property type="entry name" value="Guanylate_cyc"/>
    <property type="match status" value="1"/>
</dbReference>
<evidence type="ECO:0000313" key="16">
    <source>
        <dbReference type="Proteomes" id="UP000295244"/>
    </source>
</evidence>
<dbReference type="InterPro" id="IPR001054">
    <property type="entry name" value="A/G_cyclase"/>
</dbReference>
<dbReference type="SMART" id="SM00044">
    <property type="entry name" value="CYCc"/>
    <property type="match status" value="1"/>
</dbReference>
<dbReference type="Pfam" id="PF03793">
    <property type="entry name" value="PASTA"/>
    <property type="match status" value="2"/>
</dbReference>
<dbReference type="GO" id="GO:0016020">
    <property type="term" value="C:membrane"/>
    <property type="evidence" value="ECO:0007669"/>
    <property type="project" value="UniProtKB-SubCell"/>
</dbReference>
<dbReference type="InterPro" id="IPR017441">
    <property type="entry name" value="Protein_kinase_ATP_BS"/>
</dbReference>
<dbReference type="Pfam" id="PF00069">
    <property type="entry name" value="Pkinase"/>
    <property type="match status" value="1"/>
</dbReference>
<feature type="compositionally biased region" description="Polar residues" evidence="11">
    <location>
        <begin position="687"/>
        <end position="701"/>
    </location>
</feature>
<comment type="subcellular location">
    <subcellularLocation>
        <location evidence="1">Membrane</location>
        <topology evidence="1">Single-pass membrane protein</topology>
    </subcellularLocation>
</comment>
<proteinExistence type="predicted"/>
<evidence type="ECO:0000256" key="2">
    <source>
        <dbReference type="ARBA" id="ARBA00012513"/>
    </source>
</evidence>
<dbReference type="SMART" id="SM00740">
    <property type="entry name" value="PASTA"/>
    <property type="match status" value="2"/>
</dbReference>
<evidence type="ECO:0000256" key="8">
    <source>
        <dbReference type="ARBA" id="ARBA00047899"/>
    </source>
</evidence>
<dbReference type="CDD" id="cd07302">
    <property type="entry name" value="CHD"/>
    <property type="match status" value="1"/>
</dbReference>
<dbReference type="EC" id="2.7.11.1" evidence="2"/>
<dbReference type="PROSITE" id="PS51178">
    <property type="entry name" value="PASTA"/>
    <property type="match status" value="2"/>
</dbReference>
<dbReference type="PROSITE" id="PS00107">
    <property type="entry name" value="PROTEIN_KINASE_ATP"/>
    <property type="match status" value="1"/>
</dbReference>
<reference evidence="15 16" key="1">
    <citation type="submission" date="2019-03" db="EMBL/GenBank/DDBJ databases">
        <title>Whole genome sequence of a novel Rubrobacter taiwanensis strain, isolated from Yellowstone National Park.</title>
        <authorList>
            <person name="Freed S."/>
            <person name="Ramaley R.F."/>
            <person name="Kyndt J.A."/>
        </authorList>
    </citation>
    <scope>NUCLEOTIDE SEQUENCE [LARGE SCALE GENOMIC DNA]</scope>
    <source>
        <strain evidence="15 16">Yellowstone</strain>
    </source>
</reference>
<dbReference type="GO" id="GO:0045717">
    <property type="term" value="P:negative regulation of fatty acid biosynthetic process"/>
    <property type="evidence" value="ECO:0007669"/>
    <property type="project" value="UniProtKB-ARBA"/>
</dbReference>
<evidence type="ECO:0000256" key="7">
    <source>
        <dbReference type="ARBA" id="ARBA00022840"/>
    </source>
</evidence>
<dbReference type="GO" id="GO:0004016">
    <property type="term" value="F:adenylate cyclase activity"/>
    <property type="evidence" value="ECO:0007669"/>
    <property type="project" value="UniProtKB-ARBA"/>
</dbReference>
<feature type="domain" description="Protein kinase" evidence="12">
    <location>
        <begin position="213"/>
        <end position="474"/>
    </location>
</feature>
<dbReference type="InterPro" id="IPR005543">
    <property type="entry name" value="PASTA_dom"/>
</dbReference>
<evidence type="ECO:0000256" key="5">
    <source>
        <dbReference type="ARBA" id="ARBA00022741"/>
    </source>
</evidence>
<comment type="catalytic activity">
    <reaction evidence="9">
        <text>L-seryl-[protein] + ATP = O-phospho-L-seryl-[protein] + ADP + H(+)</text>
        <dbReference type="Rhea" id="RHEA:17989"/>
        <dbReference type="Rhea" id="RHEA-COMP:9863"/>
        <dbReference type="Rhea" id="RHEA-COMP:11604"/>
        <dbReference type="ChEBI" id="CHEBI:15378"/>
        <dbReference type="ChEBI" id="CHEBI:29999"/>
        <dbReference type="ChEBI" id="CHEBI:30616"/>
        <dbReference type="ChEBI" id="CHEBI:83421"/>
        <dbReference type="ChEBI" id="CHEBI:456216"/>
        <dbReference type="EC" id="2.7.11.1"/>
    </reaction>
</comment>
<evidence type="ECO:0000259" key="13">
    <source>
        <dbReference type="PROSITE" id="PS50125"/>
    </source>
</evidence>
<feature type="region of interest" description="Disordered" evidence="11">
    <location>
        <begin position="507"/>
        <end position="534"/>
    </location>
</feature>
<evidence type="ECO:0000256" key="3">
    <source>
        <dbReference type="ARBA" id="ARBA00022527"/>
    </source>
</evidence>
<evidence type="ECO:0000256" key="4">
    <source>
        <dbReference type="ARBA" id="ARBA00022679"/>
    </source>
</evidence>
<dbReference type="GO" id="GO:0004674">
    <property type="term" value="F:protein serine/threonine kinase activity"/>
    <property type="evidence" value="ECO:0007669"/>
    <property type="project" value="UniProtKB-KW"/>
</dbReference>
<dbReference type="SMART" id="SM00220">
    <property type="entry name" value="S_TKc"/>
    <property type="match status" value="1"/>
</dbReference>
<organism evidence="15 16">
    <name type="scientific">Rubrobacter taiwanensis</name>
    <dbReference type="NCBI Taxonomy" id="185139"/>
    <lineage>
        <taxon>Bacteria</taxon>
        <taxon>Bacillati</taxon>
        <taxon>Actinomycetota</taxon>
        <taxon>Rubrobacteria</taxon>
        <taxon>Rubrobacterales</taxon>
        <taxon>Rubrobacteraceae</taxon>
        <taxon>Rubrobacter</taxon>
    </lineage>
</organism>
<feature type="compositionally biased region" description="Low complexity" evidence="11">
    <location>
        <begin position="652"/>
        <end position="662"/>
    </location>
</feature>
<keyword evidence="16" id="KW-1185">Reference proteome</keyword>
<keyword evidence="6 15" id="KW-0418">Kinase</keyword>
<evidence type="ECO:0000256" key="9">
    <source>
        <dbReference type="ARBA" id="ARBA00048679"/>
    </source>
</evidence>
<keyword evidence="7 10" id="KW-0067">ATP-binding</keyword>
<dbReference type="SUPFAM" id="SSF55073">
    <property type="entry name" value="Nucleotide cyclase"/>
    <property type="match status" value="1"/>
</dbReference>
<dbReference type="Gene3D" id="3.30.70.1230">
    <property type="entry name" value="Nucleotide cyclase"/>
    <property type="match status" value="1"/>
</dbReference>
<dbReference type="PROSITE" id="PS00108">
    <property type="entry name" value="PROTEIN_KINASE_ST"/>
    <property type="match status" value="1"/>
</dbReference>
<accession>A0A4R1BR79</accession>
<dbReference type="PROSITE" id="PS50125">
    <property type="entry name" value="GUANYLATE_CYCLASE_2"/>
    <property type="match status" value="1"/>
</dbReference>
<keyword evidence="5 10" id="KW-0547">Nucleotide-binding</keyword>
<dbReference type="SUPFAM" id="SSF56112">
    <property type="entry name" value="Protein kinase-like (PK-like)"/>
    <property type="match status" value="1"/>
</dbReference>
<keyword evidence="4" id="KW-0808">Transferase</keyword>
<dbReference type="GO" id="GO:0005524">
    <property type="term" value="F:ATP binding"/>
    <property type="evidence" value="ECO:0007669"/>
    <property type="project" value="UniProtKB-UniRule"/>
</dbReference>
<dbReference type="InterPro" id="IPR000719">
    <property type="entry name" value="Prot_kinase_dom"/>
</dbReference>
<evidence type="ECO:0000256" key="1">
    <source>
        <dbReference type="ARBA" id="ARBA00004167"/>
    </source>
</evidence>
<feature type="domain" description="PASTA" evidence="14">
    <location>
        <begin position="632"/>
        <end position="699"/>
    </location>
</feature>
<dbReference type="PANTHER" id="PTHR43289:SF34">
    <property type="entry name" value="SERINE_THREONINE-PROTEIN KINASE YBDM-RELATED"/>
    <property type="match status" value="1"/>
</dbReference>
<evidence type="ECO:0000256" key="10">
    <source>
        <dbReference type="PROSITE-ProRule" id="PRU10141"/>
    </source>
</evidence>
<feature type="domain" description="PASTA" evidence="14">
    <location>
        <begin position="568"/>
        <end position="630"/>
    </location>
</feature>
<dbReference type="PROSITE" id="PS50011">
    <property type="entry name" value="PROTEIN_KINASE_DOM"/>
    <property type="match status" value="1"/>
</dbReference>
<dbReference type="CDD" id="cd06577">
    <property type="entry name" value="PASTA_pknB"/>
    <property type="match status" value="2"/>
</dbReference>
<dbReference type="InterPro" id="IPR011009">
    <property type="entry name" value="Kinase-like_dom_sf"/>
</dbReference>
<protein>
    <recommendedName>
        <fullName evidence="2">non-specific serine/threonine protein kinase</fullName>
        <ecNumber evidence="2">2.7.11.1</ecNumber>
    </recommendedName>
</protein>
<dbReference type="CDD" id="cd14014">
    <property type="entry name" value="STKc_PknB_like"/>
    <property type="match status" value="1"/>
</dbReference>
<evidence type="ECO:0000256" key="11">
    <source>
        <dbReference type="SAM" id="MobiDB-lite"/>
    </source>
</evidence>
<keyword evidence="3" id="KW-0723">Serine/threonine-protein kinase</keyword>
<feature type="domain" description="Guanylate cyclase" evidence="13">
    <location>
        <begin position="16"/>
        <end position="128"/>
    </location>
</feature>
<name>A0A4R1BR79_9ACTN</name>
<gene>
    <name evidence="15" type="primary">pknB</name>
    <name evidence="15" type="ORF">E0L93_02400</name>
</gene>
<evidence type="ECO:0000259" key="12">
    <source>
        <dbReference type="PROSITE" id="PS50011"/>
    </source>
</evidence>
<dbReference type="FunFam" id="1.10.510.10:FF:000021">
    <property type="entry name" value="Serine/threonine protein kinase"/>
    <property type="match status" value="1"/>
</dbReference>
<dbReference type="AlphaFoldDB" id="A0A4R1BR79"/>
<dbReference type="NCBIfam" id="NF033483">
    <property type="entry name" value="PknB_PASTA_kin"/>
    <property type="match status" value="1"/>
</dbReference>